<proteinExistence type="predicted"/>
<dbReference type="SMART" id="SM00530">
    <property type="entry name" value="HTH_XRE"/>
    <property type="match status" value="1"/>
</dbReference>
<dbReference type="eggNOG" id="COG3620">
    <property type="taxonomic scope" value="Bacteria"/>
</dbReference>
<dbReference type="GO" id="GO:0003677">
    <property type="term" value="F:DNA binding"/>
    <property type="evidence" value="ECO:0007669"/>
    <property type="project" value="InterPro"/>
</dbReference>
<evidence type="ECO:0000313" key="2">
    <source>
        <dbReference type="EMBL" id="KFI76611.1"/>
    </source>
</evidence>
<dbReference type="Pfam" id="PF01381">
    <property type="entry name" value="HTH_3"/>
    <property type="match status" value="1"/>
</dbReference>
<dbReference type="CDD" id="cd00093">
    <property type="entry name" value="HTH_XRE"/>
    <property type="match status" value="1"/>
</dbReference>
<gene>
    <name evidence="2" type="ORF">BMON_1211</name>
</gene>
<dbReference type="OrthoDB" id="5738376at2"/>
<dbReference type="Proteomes" id="UP000029082">
    <property type="component" value="Unassembled WGS sequence"/>
</dbReference>
<dbReference type="PROSITE" id="PS50943">
    <property type="entry name" value="HTH_CROC1"/>
    <property type="match status" value="1"/>
</dbReference>
<protein>
    <submittedName>
        <fullName evidence="2">Transcriptional regulator, XRE family</fullName>
    </submittedName>
</protein>
<sequence>MTSYTLDDLIRERNISPEKMEAARNRIDEYVQAYELKEARKAANLTQRDIAARMGVSQKRVSVLESGDIAHVELDTLRRYLKSLGATLSVIATMPDGATMRIQ</sequence>
<dbReference type="RefSeq" id="WP_033512763.1">
    <property type="nucleotide sequence ID" value="NZ_JDUO01000007.1"/>
</dbReference>
<dbReference type="SUPFAM" id="SSF47413">
    <property type="entry name" value="lambda repressor-like DNA-binding domains"/>
    <property type="match status" value="1"/>
</dbReference>
<dbReference type="InterPro" id="IPR010982">
    <property type="entry name" value="Lambda_DNA-bd_dom_sf"/>
</dbReference>
<organism evidence="2 3">
    <name type="scientific">Bifidobacterium mongoliense DSM 21395</name>
    <dbReference type="NCBI Taxonomy" id="1437603"/>
    <lineage>
        <taxon>Bacteria</taxon>
        <taxon>Bacillati</taxon>
        <taxon>Actinomycetota</taxon>
        <taxon>Actinomycetes</taxon>
        <taxon>Bifidobacteriales</taxon>
        <taxon>Bifidobacteriaceae</taxon>
        <taxon>Bifidobacterium</taxon>
    </lineage>
</organism>
<dbReference type="GeneID" id="93094630"/>
<dbReference type="InterPro" id="IPR001387">
    <property type="entry name" value="Cro/C1-type_HTH"/>
</dbReference>
<dbReference type="EMBL" id="JGZE01000013">
    <property type="protein sequence ID" value="KFI76611.1"/>
    <property type="molecule type" value="Genomic_DNA"/>
</dbReference>
<dbReference type="AlphaFoldDB" id="A0A087C011"/>
<dbReference type="Gene3D" id="1.10.260.40">
    <property type="entry name" value="lambda repressor-like DNA-binding domains"/>
    <property type="match status" value="1"/>
</dbReference>
<feature type="domain" description="HTH cro/C1-type" evidence="1">
    <location>
        <begin position="36"/>
        <end position="91"/>
    </location>
</feature>
<name>A0A087C011_9BIFI</name>
<keyword evidence="3" id="KW-1185">Reference proteome</keyword>
<evidence type="ECO:0000313" key="3">
    <source>
        <dbReference type="Proteomes" id="UP000029082"/>
    </source>
</evidence>
<reference evidence="2 3" key="1">
    <citation type="submission" date="2014-03" db="EMBL/GenBank/DDBJ databases">
        <title>Genomics of Bifidobacteria.</title>
        <authorList>
            <person name="Ventura M."/>
            <person name="Milani C."/>
            <person name="Lugli G.A."/>
        </authorList>
    </citation>
    <scope>NUCLEOTIDE SEQUENCE [LARGE SCALE GENOMIC DNA]</scope>
    <source>
        <strain evidence="2 3">DSM 21395</strain>
    </source>
</reference>
<dbReference type="STRING" id="1437603.GCA_000771525_01612"/>
<accession>A0A087C011</accession>
<evidence type="ECO:0000259" key="1">
    <source>
        <dbReference type="PROSITE" id="PS50943"/>
    </source>
</evidence>
<comment type="caution">
    <text evidence="2">The sequence shown here is derived from an EMBL/GenBank/DDBJ whole genome shotgun (WGS) entry which is preliminary data.</text>
</comment>